<proteinExistence type="predicted"/>
<dbReference type="GO" id="GO:0003824">
    <property type="term" value="F:catalytic activity"/>
    <property type="evidence" value="ECO:0007669"/>
    <property type="project" value="InterPro"/>
</dbReference>
<reference evidence="1" key="1">
    <citation type="journal article" date="2020" name="mSystems">
        <title>Genome- and Community-Level Interaction Insights into Carbon Utilization and Element Cycling Functions of Hydrothermarchaeota in Hydrothermal Sediment.</title>
        <authorList>
            <person name="Zhou Z."/>
            <person name="Liu Y."/>
            <person name="Xu W."/>
            <person name="Pan J."/>
            <person name="Luo Z.H."/>
            <person name="Li M."/>
        </authorList>
    </citation>
    <scope>NUCLEOTIDE SEQUENCE [LARGE SCALE GENOMIC DNA]</scope>
    <source>
        <strain evidence="1">SpSt-914</strain>
    </source>
</reference>
<dbReference type="SUPFAM" id="SSF53927">
    <property type="entry name" value="Cytidine deaminase-like"/>
    <property type="match status" value="1"/>
</dbReference>
<dbReference type="InterPro" id="IPR016193">
    <property type="entry name" value="Cytidine_deaminase-like"/>
</dbReference>
<dbReference type="InterPro" id="IPR015067">
    <property type="entry name" value="DUF1893_TM1506-like"/>
</dbReference>
<organism evidence="1">
    <name type="scientific">candidate division WOR-3 bacterium</name>
    <dbReference type="NCBI Taxonomy" id="2052148"/>
    <lineage>
        <taxon>Bacteria</taxon>
        <taxon>Bacteria division WOR-3</taxon>
    </lineage>
</organism>
<dbReference type="AlphaFoldDB" id="A0A7V3PUD7"/>
<name>A0A7V3PUD7_UNCW3</name>
<comment type="caution">
    <text evidence="1">The sequence shown here is derived from an EMBL/GenBank/DDBJ whole genome shotgun (WGS) entry which is preliminary data.</text>
</comment>
<dbReference type="InterPro" id="IPR037081">
    <property type="entry name" value="Hyp_TM1506"/>
</dbReference>
<sequence length="156" mass="17422">MSYKNTPVLINPARAKKLLQQLSRTNARLVVLKTDNILFVSTENSIIPLLRLTELFPAGLNGATIVDMIVGGCAATIFSHLKVKEVITRIISADGATRLHQAQIPFYYENLVPEIRNRTDTGICPFEQLARKYSDPTELIVRIREQIKTGGHPPSR</sequence>
<dbReference type="EMBL" id="DTMZ01000142">
    <property type="protein sequence ID" value="HGD13597.1"/>
    <property type="molecule type" value="Genomic_DNA"/>
</dbReference>
<dbReference type="Gene3D" id="3.40.140.30">
    <property type="entry name" value="Hypothetical protein TM1506"/>
    <property type="match status" value="1"/>
</dbReference>
<gene>
    <name evidence="1" type="ORF">ENX16_05930</name>
</gene>
<dbReference type="Pfam" id="PF08973">
    <property type="entry name" value="TM1506"/>
    <property type="match status" value="1"/>
</dbReference>
<protein>
    <submittedName>
        <fullName evidence="1">DUF1893 domain-containing protein</fullName>
    </submittedName>
</protein>
<accession>A0A7V3PUD7</accession>
<evidence type="ECO:0000313" key="1">
    <source>
        <dbReference type="EMBL" id="HGD13597.1"/>
    </source>
</evidence>